<accession>A0A6N2LXS9</accession>
<dbReference type="AlphaFoldDB" id="A0A6N2LXS9"/>
<protein>
    <submittedName>
        <fullName evidence="1">Uncharacterized protein</fullName>
    </submittedName>
</protein>
<dbReference type="EMBL" id="CAADRP010001641">
    <property type="protein sequence ID" value="VFU46304.1"/>
    <property type="molecule type" value="Genomic_DNA"/>
</dbReference>
<sequence length="108" mass="12251">MEETELSFLLFIYLFIFLSVKQRKICFFSTNLSASASPSNSLSLSRKPNDTPLLSSYSCCYRSSSSELLTLLRRVLILRKAHFRLCQENVAEKISGLAFFPVDQIDAS</sequence>
<evidence type="ECO:0000313" key="1">
    <source>
        <dbReference type="EMBL" id="VFU46304.1"/>
    </source>
</evidence>
<reference evidence="1" key="1">
    <citation type="submission" date="2019-03" db="EMBL/GenBank/DDBJ databases">
        <authorList>
            <person name="Mank J."/>
            <person name="Almeida P."/>
        </authorList>
    </citation>
    <scope>NUCLEOTIDE SEQUENCE</scope>
    <source>
        <strain evidence="1">78183</strain>
    </source>
</reference>
<proteinExistence type="predicted"/>
<organism evidence="1">
    <name type="scientific">Salix viminalis</name>
    <name type="common">Common osier</name>
    <name type="synonym">Basket willow</name>
    <dbReference type="NCBI Taxonomy" id="40686"/>
    <lineage>
        <taxon>Eukaryota</taxon>
        <taxon>Viridiplantae</taxon>
        <taxon>Streptophyta</taxon>
        <taxon>Embryophyta</taxon>
        <taxon>Tracheophyta</taxon>
        <taxon>Spermatophyta</taxon>
        <taxon>Magnoliopsida</taxon>
        <taxon>eudicotyledons</taxon>
        <taxon>Gunneridae</taxon>
        <taxon>Pentapetalae</taxon>
        <taxon>rosids</taxon>
        <taxon>fabids</taxon>
        <taxon>Malpighiales</taxon>
        <taxon>Salicaceae</taxon>
        <taxon>Saliceae</taxon>
        <taxon>Salix</taxon>
    </lineage>
</organism>
<name>A0A6N2LXS9_SALVM</name>
<gene>
    <name evidence="1" type="ORF">SVIM_LOCUS293161</name>
</gene>